<keyword evidence="2" id="KW-1185">Reference proteome</keyword>
<evidence type="ECO:0000313" key="1">
    <source>
        <dbReference type="EMBL" id="MDT0478233.1"/>
    </source>
</evidence>
<accession>A0ABU2UY73</accession>
<name>A0ABU2UY73_9ACTN</name>
<reference evidence="1" key="1">
    <citation type="submission" date="2024-05" db="EMBL/GenBank/DDBJ databases">
        <title>30 novel species of actinomycetes from the DSMZ collection.</title>
        <authorList>
            <person name="Nouioui I."/>
        </authorList>
    </citation>
    <scope>NUCLEOTIDE SEQUENCE</scope>
    <source>
        <strain evidence="1">DSM 41014</strain>
    </source>
</reference>
<evidence type="ECO:0000313" key="2">
    <source>
        <dbReference type="Proteomes" id="UP001180489"/>
    </source>
</evidence>
<sequence>NFAWLNNARRLAKDFEITVLSAESFIKIAHITQLLRNMCL</sequence>
<proteinExistence type="predicted"/>
<dbReference type="EMBL" id="JAVRFF010000253">
    <property type="protein sequence ID" value="MDT0478233.1"/>
    <property type="molecule type" value="Genomic_DNA"/>
</dbReference>
<feature type="non-terminal residue" evidence="1">
    <location>
        <position position="1"/>
    </location>
</feature>
<protein>
    <submittedName>
        <fullName evidence="1">IS5/IS1182 family transposase</fullName>
    </submittedName>
</protein>
<gene>
    <name evidence="1" type="ORF">RM863_39620</name>
</gene>
<comment type="caution">
    <text evidence="1">The sequence shown here is derived from an EMBL/GenBank/DDBJ whole genome shotgun (WGS) entry which is preliminary data.</text>
</comment>
<dbReference type="Proteomes" id="UP001180489">
    <property type="component" value="Unassembled WGS sequence"/>
</dbReference>
<organism evidence="1 2">
    <name type="scientific">Streptomyces hintoniae</name>
    <dbReference type="NCBI Taxonomy" id="3075521"/>
    <lineage>
        <taxon>Bacteria</taxon>
        <taxon>Bacillati</taxon>
        <taxon>Actinomycetota</taxon>
        <taxon>Actinomycetes</taxon>
        <taxon>Kitasatosporales</taxon>
        <taxon>Streptomycetaceae</taxon>
        <taxon>Streptomyces</taxon>
    </lineage>
</organism>